<dbReference type="EMBL" id="LAHO01000015">
    <property type="protein sequence ID" value="KKO44576.1"/>
    <property type="molecule type" value="Genomic_DNA"/>
</dbReference>
<dbReference type="AlphaFoldDB" id="A0A0M2V1P2"/>
<dbReference type="Proteomes" id="UP000034228">
    <property type="component" value="Unassembled WGS sequence"/>
</dbReference>
<proteinExistence type="predicted"/>
<evidence type="ECO:0000313" key="2">
    <source>
        <dbReference type="EMBL" id="KKO44576.1"/>
    </source>
</evidence>
<organism evidence="2 3">
    <name type="scientific">Arsukibacterium ikkense</name>
    <dbReference type="NCBI Taxonomy" id="336831"/>
    <lineage>
        <taxon>Bacteria</taxon>
        <taxon>Pseudomonadati</taxon>
        <taxon>Pseudomonadota</taxon>
        <taxon>Gammaproteobacteria</taxon>
        <taxon>Chromatiales</taxon>
        <taxon>Chromatiaceae</taxon>
        <taxon>Arsukibacterium</taxon>
    </lineage>
</organism>
<name>A0A0M2V1P2_9GAMM</name>
<keyword evidence="1" id="KW-0472">Membrane</keyword>
<feature type="transmembrane region" description="Helical" evidence="1">
    <location>
        <begin position="47"/>
        <end position="64"/>
    </location>
</feature>
<accession>A0A0M2V1P2</accession>
<keyword evidence="1" id="KW-0812">Transmembrane</keyword>
<comment type="caution">
    <text evidence="2">The sequence shown here is derived from an EMBL/GenBank/DDBJ whole genome shotgun (WGS) entry which is preliminary data.</text>
</comment>
<reference evidence="2 3" key="1">
    <citation type="submission" date="2015-03" db="EMBL/GenBank/DDBJ databases">
        <title>Draft genome sequences of two protease-producing strains of Arsukibacterium isolated from two cold and alkaline environments.</title>
        <authorList>
            <person name="Lylloff J.E."/>
            <person name="Skov L.B."/>
            <person name="Jepsen M."/>
            <person name="Hallin P.F."/>
            <person name="Sorensen S.J."/>
            <person name="Stougaard P."/>
            <person name="Glaring M.A."/>
        </authorList>
    </citation>
    <scope>NUCLEOTIDE SEQUENCE [LARGE SCALE GENOMIC DNA]</scope>
    <source>
        <strain evidence="2 3">GCM72</strain>
    </source>
</reference>
<dbReference type="STRING" id="336831.WG68_14855"/>
<sequence length="69" mass="8036">MLLKLIIIALLLFIVFNLFRAGFIMLRNNPEQKQMSRFLGRRVMHSVLVLVLILLAMALGWITPNPRPY</sequence>
<evidence type="ECO:0000313" key="3">
    <source>
        <dbReference type="Proteomes" id="UP000034228"/>
    </source>
</evidence>
<keyword evidence="1" id="KW-1133">Transmembrane helix</keyword>
<keyword evidence="3" id="KW-1185">Reference proteome</keyword>
<dbReference type="PATRIC" id="fig|336831.14.peg.1140"/>
<protein>
    <recommendedName>
        <fullName evidence="4">DUF2909 domain-containing protein</fullName>
    </recommendedName>
</protein>
<evidence type="ECO:0008006" key="4">
    <source>
        <dbReference type="Google" id="ProtNLM"/>
    </source>
</evidence>
<dbReference type="InterPro" id="IPR021313">
    <property type="entry name" value="DUF2909"/>
</dbReference>
<gene>
    <name evidence="2" type="ORF">WG68_14855</name>
</gene>
<dbReference type="Pfam" id="PF11137">
    <property type="entry name" value="DUF2909"/>
    <property type="match status" value="1"/>
</dbReference>
<feature type="transmembrane region" description="Helical" evidence="1">
    <location>
        <begin position="6"/>
        <end position="26"/>
    </location>
</feature>
<evidence type="ECO:0000256" key="1">
    <source>
        <dbReference type="SAM" id="Phobius"/>
    </source>
</evidence>